<evidence type="ECO:0000313" key="3">
    <source>
        <dbReference type="EMBL" id="KAK5051423.1"/>
    </source>
</evidence>
<evidence type="ECO:0000256" key="1">
    <source>
        <dbReference type="SAM" id="MobiDB-lite"/>
    </source>
</evidence>
<comment type="caution">
    <text evidence="3">The sequence shown here is derived from an EMBL/GenBank/DDBJ whole genome shotgun (WGS) entry which is preliminary data.</text>
</comment>
<protein>
    <recommendedName>
        <fullName evidence="2">C2H2-type domain-containing protein</fullName>
    </recommendedName>
</protein>
<dbReference type="GeneID" id="89971269"/>
<dbReference type="SMART" id="SM00355">
    <property type="entry name" value="ZnF_C2H2"/>
    <property type="match status" value="3"/>
</dbReference>
<evidence type="ECO:0000259" key="2">
    <source>
        <dbReference type="PROSITE" id="PS00028"/>
    </source>
</evidence>
<dbReference type="Gene3D" id="3.30.160.60">
    <property type="entry name" value="Classic Zinc Finger"/>
    <property type="match status" value="1"/>
</dbReference>
<evidence type="ECO:0000313" key="4">
    <source>
        <dbReference type="Proteomes" id="UP001358417"/>
    </source>
</evidence>
<keyword evidence="4" id="KW-1185">Reference proteome</keyword>
<name>A0AAV9N7N1_9EURO</name>
<dbReference type="InterPro" id="IPR013087">
    <property type="entry name" value="Znf_C2H2_type"/>
</dbReference>
<organism evidence="3 4">
    <name type="scientific">Exophiala bonariae</name>
    <dbReference type="NCBI Taxonomy" id="1690606"/>
    <lineage>
        <taxon>Eukaryota</taxon>
        <taxon>Fungi</taxon>
        <taxon>Dikarya</taxon>
        <taxon>Ascomycota</taxon>
        <taxon>Pezizomycotina</taxon>
        <taxon>Eurotiomycetes</taxon>
        <taxon>Chaetothyriomycetidae</taxon>
        <taxon>Chaetothyriales</taxon>
        <taxon>Herpotrichiellaceae</taxon>
        <taxon>Exophiala</taxon>
    </lineage>
</organism>
<feature type="region of interest" description="Disordered" evidence="1">
    <location>
        <begin position="117"/>
        <end position="147"/>
    </location>
</feature>
<feature type="region of interest" description="Disordered" evidence="1">
    <location>
        <begin position="61"/>
        <end position="84"/>
    </location>
</feature>
<accession>A0AAV9N7N1</accession>
<dbReference type="Proteomes" id="UP001358417">
    <property type="component" value="Unassembled WGS sequence"/>
</dbReference>
<reference evidence="3 4" key="1">
    <citation type="submission" date="2023-08" db="EMBL/GenBank/DDBJ databases">
        <title>Black Yeasts Isolated from many extreme environments.</title>
        <authorList>
            <person name="Coleine C."/>
            <person name="Stajich J.E."/>
            <person name="Selbmann L."/>
        </authorList>
    </citation>
    <scope>NUCLEOTIDE SEQUENCE [LARGE SCALE GENOMIC DNA]</scope>
    <source>
        <strain evidence="3 4">CCFEE 5792</strain>
    </source>
</reference>
<sequence>MPPSFWQQPGASGQPALDVLRKISPTCGYTEIEQLYDYFTSPSSSKDEIMAFVSQCRRDLKYGQTHPPSSSSKHTSGYSQFSRGSTISFDSRSSTTYEMLPDQLPLGSNTASQFHYDSSSPFPITAPSPHPLQLNHNSPRSGTTAAGGIGAENTIHVCIRCQKWYDTKGSLSRHRSEACESRGIYVCPSCPKRKPLQFPRWETLRNHLRDKHPEICGENCNWSDTAPCQTHLPKSAAKAALHEYPSKKAWGCPVCSSCFHTRGEWQEHETVHYQDLKVVKQRDSYIPVKGWGRGQLVSSLSMASMQLWRAMSRYNWNLCDWQKLDDKIFEALAFTLERQTLATDVRCHESYAYLNLEDALAAYAYRIGTTGNPLSPLSMQPHLPPATTVLGSSPSVISLDPGIPPSTQMHASSLQPSPFATSPETDEYRARETITNENQTVLLGSIGHSVPSLERFHRHYSGPNSEQNTQLNQGEPVLRSSFPVTTRSKAKGHIRDSVIVAKGRSMASRTKEVAVDESVAVSLPATSIYSPPGTEQSHLGQSPSFISIPFTDISQDLPGCPGSVNDNRANANVSPPRQADNSAEHTGYKRMSYEMTEITFVESYSPSTPGGLEGDVFTSCEFNEIPGYDEHVTQLPGVVVYKEH</sequence>
<dbReference type="EMBL" id="JAVRRD010000015">
    <property type="protein sequence ID" value="KAK5051423.1"/>
    <property type="molecule type" value="Genomic_DNA"/>
</dbReference>
<proteinExistence type="predicted"/>
<gene>
    <name evidence="3" type="ORF">LTR84_003075</name>
</gene>
<feature type="domain" description="C2H2-type" evidence="2">
    <location>
        <begin position="252"/>
        <end position="272"/>
    </location>
</feature>
<dbReference type="AlphaFoldDB" id="A0AAV9N7N1"/>
<dbReference type="RefSeq" id="XP_064705650.1">
    <property type="nucleotide sequence ID" value="XM_064846670.1"/>
</dbReference>
<feature type="compositionally biased region" description="Low complexity" evidence="1">
    <location>
        <begin position="65"/>
        <end position="76"/>
    </location>
</feature>
<feature type="compositionally biased region" description="Polar residues" evidence="1">
    <location>
        <begin position="134"/>
        <end position="144"/>
    </location>
</feature>
<dbReference type="PROSITE" id="PS00028">
    <property type="entry name" value="ZINC_FINGER_C2H2_1"/>
    <property type="match status" value="1"/>
</dbReference>